<dbReference type="SMART" id="SM00324">
    <property type="entry name" value="RhoGAP"/>
    <property type="match status" value="1"/>
</dbReference>
<dbReference type="Proteomes" id="UP001210925">
    <property type="component" value="Unassembled WGS sequence"/>
</dbReference>
<keyword evidence="7" id="KW-1185">Reference proteome</keyword>
<evidence type="ECO:0000313" key="6">
    <source>
        <dbReference type="EMBL" id="KAJ3252992.1"/>
    </source>
</evidence>
<evidence type="ECO:0008006" key="8">
    <source>
        <dbReference type="Google" id="ProtNLM"/>
    </source>
</evidence>
<dbReference type="Pfam" id="PF00620">
    <property type="entry name" value="RhoGAP"/>
    <property type="match status" value="1"/>
</dbReference>
<dbReference type="GO" id="GO:0005634">
    <property type="term" value="C:nucleus"/>
    <property type="evidence" value="ECO:0007669"/>
    <property type="project" value="TreeGrafter"/>
</dbReference>
<name>A0AAD5UEM2_9FUNG</name>
<dbReference type="AlphaFoldDB" id="A0AAD5UEM2"/>
<sequence length="616" mass="71600">MLPVLLEPNVQPTDPYHVPTVKNSEFKLPKLDSILDLCRSRQDFPQHLNQRNGKRRRSLVHEFLCSDFDDNPAKRPRAFSLDDGKELRTWQWNQSELQPNHPPTVNPVIGMRRHSMFEQPTTGVSFGWKKGTIRPWTVEEDSMLLACVKRLGAQWSKIAEEIEGRNRRQCKEHWYRVLSKRPCAKDVDPEKINGNTEFVQTEEPVENDSSRRGLWSEDEDLQLLKAYKELGPRWPLIAARVPGRNQRQCEKRYRRIKKSQDEQEQLATPAPSTPVSANESKNVSPIMSLQTLAAVATQQTQLYTAELMFQSCFFQLSSVSFPLVFASSSAPGIVYSALMTQEEEENEELLNQKLLVNSGLDDDNLPIFSFYSCFFPAQHDKILPLIISKLEQLSFSQYTIIFFCSSKNMPLNWLLAAYYKLNFNPKFSRKLEWVTTLSESKLNLEHFNIPNEIIDQEPLPPLYQPNSSRIVYLLGDYIKENIKTEGLFRIPGNKHIMDQSIKRLHLNARINLKQLGVHGCCSLLKQYFRESKESIFPCEIKPKSKEFVGEILSKVDQKLWRYLFELLHMVHNEKVTLMTASNLAIVWTMNFLEDVSKYEEYSVIVQYMIEEYNTLF</sequence>
<evidence type="ECO:0000256" key="1">
    <source>
        <dbReference type="SAM" id="MobiDB-lite"/>
    </source>
</evidence>
<protein>
    <recommendedName>
        <fullName evidence="8">Myb-like DNA-binding domain containing protein</fullName>
    </recommendedName>
</protein>
<dbReference type="GO" id="GO:0000978">
    <property type="term" value="F:RNA polymerase II cis-regulatory region sequence-specific DNA binding"/>
    <property type="evidence" value="ECO:0007669"/>
    <property type="project" value="TreeGrafter"/>
</dbReference>
<dbReference type="InterPro" id="IPR008936">
    <property type="entry name" value="Rho_GTPase_activation_prot"/>
</dbReference>
<dbReference type="PROSITE" id="PS50238">
    <property type="entry name" value="RHOGAP"/>
    <property type="match status" value="1"/>
</dbReference>
<accession>A0AAD5UEM2</accession>
<dbReference type="SUPFAM" id="SSF46689">
    <property type="entry name" value="Homeodomain-like"/>
    <property type="match status" value="2"/>
</dbReference>
<dbReference type="PANTHER" id="PTHR45614">
    <property type="entry name" value="MYB PROTEIN-RELATED"/>
    <property type="match status" value="1"/>
</dbReference>
<dbReference type="PROSITE" id="PS50090">
    <property type="entry name" value="MYB_LIKE"/>
    <property type="match status" value="2"/>
</dbReference>
<feature type="domain" description="Myb-like" evidence="2">
    <location>
        <begin position="207"/>
        <end position="257"/>
    </location>
</feature>
<feature type="domain" description="Rho-GAP" evidence="3">
    <location>
        <begin position="457"/>
        <end position="616"/>
    </location>
</feature>
<dbReference type="InterPro" id="IPR017884">
    <property type="entry name" value="SANT_dom"/>
</dbReference>
<dbReference type="InterPro" id="IPR009057">
    <property type="entry name" value="Homeodomain-like_sf"/>
</dbReference>
<evidence type="ECO:0000313" key="7">
    <source>
        <dbReference type="Proteomes" id="UP001210925"/>
    </source>
</evidence>
<dbReference type="InterPro" id="IPR036865">
    <property type="entry name" value="CRAL-TRIO_dom_sf"/>
</dbReference>
<dbReference type="SMART" id="SM00717">
    <property type="entry name" value="SANT"/>
    <property type="match status" value="2"/>
</dbReference>
<evidence type="ECO:0000259" key="3">
    <source>
        <dbReference type="PROSITE" id="PS50238"/>
    </source>
</evidence>
<feature type="domain" description="HTH myb-type" evidence="5">
    <location>
        <begin position="207"/>
        <end position="261"/>
    </location>
</feature>
<evidence type="ECO:0000259" key="5">
    <source>
        <dbReference type="PROSITE" id="PS51294"/>
    </source>
</evidence>
<proteinExistence type="predicted"/>
<dbReference type="CDD" id="cd00159">
    <property type="entry name" value="RhoGAP"/>
    <property type="match status" value="1"/>
</dbReference>
<gene>
    <name evidence="6" type="ORF">HK103_001045</name>
</gene>
<dbReference type="PROSITE" id="PS51294">
    <property type="entry name" value="HTH_MYB"/>
    <property type="match status" value="2"/>
</dbReference>
<dbReference type="Gene3D" id="1.10.10.60">
    <property type="entry name" value="Homeodomain-like"/>
    <property type="match status" value="2"/>
</dbReference>
<dbReference type="InterPro" id="IPR017930">
    <property type="entry name" value="Myb_dom"/>
</dbReference>
<dbReference type="GO" id="GO:0007165">
    <property type="term" value="P:signal transduction"/>
    <property type="evidence" value="ECO:0007669"/>
    <property type="project" value="InterPro"/>
</dbReference>
<dbReference type="Gene3D" id="1.10.555.10">
    <property type="entry name" value="Rho GTPase activation protein"/>
    <property type="match status" value="1"/>
</dbReference>
<dbReference type="EMBL" id="JADGKB010000123">
    <property type="protein sequence ID" value="KAJ3252992.1"/>
    <property type="molecule type" value="Genomic_DNA"/>
</dbReference>
<evidence type="ECO:0000259" key="2">
    <source>
        <dbReference type="PROSITE" id="PS50090"/>
    </source>
</evidence>
<feature type="region of interest" description="Disordered" evidence="1">
    <location>
        <begin position="256"/>
        <end position="280"/>
    </location>
</feature>
<evidence type="ECO:0000259" key="4">
    <source>
        <dbReference type="PROSITE" id="PS51293"/>
    </source>
</evidence>
<dbReference type="Pfam" id="PF00249">
    <property type="entry name" value="Myb_DNA-binding"/>
    <property type="match status" value="2"/>
</dbReference>
<dbReference type="CDD" id="cd00167">
    <property type="entry name" value="SANT"/>
    <property type="match status" value="2"/>
</dbReference>
<dbReference type="PANTHER" id="PTHR45614:SF51">
    <property type="entry name" value="MYB-LIKE DNA-BINDING PROTEIN BAS1"/>
    <property type="match status" value="1"/>
</dbReference>
<dbReference type="Gene3D" id="3.40.525.10">
    <property type="entry name" value="CRAL-TRIO lipid binding domain"/>
    <property type="match status" value="1"/>
</dbReference>
<dbReference type="InterPro" id="IPR050560">
    <property type="entry name" value="MYB_TF"/>
</dbReference>
<dbReference type="SUPFAM" id="SSF48350">
    <property type="entry name" value="GTPase activation domain, GAP"/>
    <property type="match status" value="1"/>
</dbReference>
<feature type="domain" description="Myb-like" evidence="2">
    <location>
        <begin position="135"/>
        <end position="178"/>
    </location>
</feature>
<reference evidence="6" key="1">
    <citation type="submission" date="2020-05" db="EMBL/GenBank/DDBJ databases">
        <title>Phylogenomic resolution of chytrid fungi.</title>
        <authorList>
            <person name="Stajich J.E."/>
            <person name="Amses K."/>
            <person name="Simmons R."/>
            <person name="Seto K."/>
            <person name="Myers J."/>
            <person name="Bonds A."/>
            <person name="Quandt C.A."/>
            <person name="Barry K."/>
            <person name="Liu P."/>
            <person name="Grigoriev I."/>
            <person name="Longcore J.E."/>
            <person name="James T.Y."/>
        </authorList>
    </citation>
    <scope>NUCLEOTIDE SEQUENCE</scope>
    <source>
        <strain evidence="6">PLAUS21</strain>
    </source>
</reference>
<organism evidence="6 7">
    <name type="scientific">Boothiomyces macroporosus</name>
    <dbReference type="NCBI Taxonomy" id="261099"/>
    <lineage>
        <taxon>Eukaryota</taxon>
        <taxon>Fungi</taxon>
        <taxon>Fungi incertae sedis</taxon>
        <taxon>Chytridiomycota</taxon>
        <taxon>Chytridiomycota incertae sedis</taxon>
        <taxon>Chytridiomycetes</taxon>
        <taxon>Rhizophydiales</taxon>
        <taxon>Terramycetaceae</taxon>
        <taxon>Boothiomyces</taxon>
    </lineage>
</organism>
<dbReference type="PROSITE" id="PS51293">
    <property type="entry name" value="SANT"/>
    <property type="match status" value="1"/>
</dbReference>
<comment type="caution">
    <text evidence="6">The sequence shown here is derived from an EMBL/GenBank/DDBJ whole genome shotgun (WGS) entry which is preliminary data.</text>
</comment>
<dbReference type="InterPro" id="IPR000198">
    <property type="entry name" value="RhoGAP_dom"/>
</dbReference>
<feature type="domain" description="SANT" evidence="4">
    <location>
        <begin position="215"/>
        <end position="261"/>
    </location>
</feature>
<dbReference type="InterPro" id="IPR001005">
    <property type="entry name" value="SANT/Myb"/>
</dbReference>
<feature type="domain" description="HTH myb-type" evidence="5">
    <location>
        <begin position="134"/>
        <end position="182"/>
    </location>
</feature>
<dbReference type="GO" id="GO:0000981">
    <property type="term" value="F:DNA-binding transcription factor activity, RNA polymerase II-specific"/>
    <property type="evidence" value="ECO:0007669"/>
    <property type="project" value="TreeGrafter"/>
</dbReference>